<accession>A0ABP9QEC4</accession>
<feature type="transmembrane region" description="Helical" evidence="1">
    <location>
        <begin position="62"/>
        <end position="81"/>
    </location>
</feature>
<dbReference type="RefSeq" id="WP_345531554.1">
    <property type="nucleotide sequence ID" value="NZ_BAABLD010000002.1"/>
</dbReference>
<evidence type="ECO:0000313" key="3">
    <source>
        <dbReference type="Proteomes" id="UP001500547"/>
    </source>
</evidence>
<dbReference type="EMBL" id="BAABLD010000002">
    <property type="protein sequence ID" value="GAA5160385.1"/>
    <property type="molecule type" value="Genomic_DNA"/>
</dbReference>
<organism evidence="2 3">
    <name type="scientific">Viridibacterium curvum</name>
    <dbReference type="NCBI Taxonomy" id="1101404"/>
    <lineage>
        <taxon>Bacteria</taxon>
        <taxon>Pseudomonadati</taxon>
        <taxon>Pseudomonadota</taxon>
        <taxon>Betaproteobacteria</taxon>
        <taxon>Rhodocyclales</taxon>
        <taxon>Rhodocyclaceae</taxon>
        <taxon>Viridibacterium</taxon>
    </lineage>
</organism>
<sequence length="120" mass="12718">MTSVLWIELTDLTNLLMRTSVFWLSIGSALAGMGFLTAALALTGFGSQSSCGTWGLNCTFKALVWLFGFEGAAVVPLWLGVAETSRGSTMRYVALGLAYTTTLMLGVSVFAGFWVFVAAA</sequence>
<evidence type="ECO:0000256" key="1">
    <source>
        <dbReference type="SAM" id="Phobius"/>
    </source>
</evidence>
<gene>
    <name evidence="2" type="ORF">GCM10025770_08060</name>
</gene>
<keyword evidence="3" id="KW-1185">Reference proteome</keyword>
<comment type="caution">
    <text evidence="2">The sequence shown here is derived from an EMBL/GenBank/DDBJ whole genome shotgun (WGS) entry which is preliminary data.</text>
</comment>
<keyword evidence="1" id="KW-0472">Membrane</keyword>
<feature type="transmembrane region" description="Helical" evidence="1">
    <location>
        <begin position="93"/>
        <end position="117"/>
    </location>
</feature>
<name>A0ABP9QEC4_9RHOO</name>
<dbReference type="Proteomes" id="UP001500547">
    <property type="component" value="Unassembled WGS sequence"/>
</dbReference>
<keyword evidence="1" id="KW-0812">Transmembrane</keyword>
<reference evidence="3" key="1">
    <citation type="journal article" date="2019" name="Int. J. Syst. Evol. Microbiol.">
        <title>The Global Catalogue of Microorganisms (GCM) 10K type strain sequencing project: providing services to taxonomists for standard genome sequencing and annotation.</title>
        <authorList>
            <consortium name="The Broad Institute Genomics Platform"/>
            <consortium name="The Broad Institute Genome Sequencing Center for Infectious Disease"/>
            <person name="Wu L."/>
            <person name="Ma J."/>
        </authorList>
    </citation>
    <scope>NUCLEOTIDE SEQUENCE [LARGE SCALE GENOMIC DNA]</scope>
    <source>
        <strain evidence="3">JCM 18715</strain>
    </source>
</reference>
<protein>
    <submittedName>
        <fullName evidence="2">Uncharacterized protein</fullName>
    </submittedName>
</protein>
<evidence type="ECO:0000313" key="2">
    <source>
        <dbReference type="EMBL" id="GAA5160385.1"/>
    </source>
</evidence>
<feature type="transmembrane region" description="Helical" evidence="1">
    <location>
        <begin position="21"/>
        <end position="42"/>
    </location>
</feature>
<proteinExistence type="predicted"/>
<keyword evidence="1" id="KW-1133">Transmembrane helix</keyword>